<dbReference type="SUPFAM" id="SSF48295">
    <property type="entry name" value="TrpR-like"/>
    <property type="match status" value="1"/>
</dbReference>
<comment type="similarity">
    <text evidence="1">Belongs to the transposase 8 family.</text>
</comment>
<reference evidence="3 4" key="1">
    <citation type="journal article" date="2016" name="Antonie Van Leeuwenhoek">
        <title>Dongia soli sp. nov., isolated from soil from Dokdo, Korea.</title>
        <authorList>
            <person name="Kim D.U."/>
            <person name="Lee H."/>
            <person name="Kim H."/>
            <person name="Kim S.G."/>
            <person name="Ka J.O."/>
        </authorList>
    </citation>
    <scope>NUCLEOTIDE SEQUENCE [LARGE SCALE GENOMIC DNA]</scope>
    <source>
        <strain evidence="3 4">D78</strain>
    </source>
</reference>
<feature type="region of interest" description="Disordered" evidence="2">
    <location>
        <begin position="74"/>
        <end position="100"/>
    </location>
</feature>
<organism evidence="3 4">
    <name type="scientific">Dongia soli</name>
    <dbReference type="NCBI Taxonomy" id="600628"/>
    <lineage>
        <taxon>Bacteria</taxon>
        <taxon>Pseudomonadati</taxon>
        <taxon>Pseudomonadota</taxon>
        <taxon>Alphaproteobacteria</taxon>
        <taxon>Rhodospirillales</taxon>
        <taxon>Dongiaceae</taxon>
        <taxon>Dongia</taxon>
    </lineage>
</organism>
<accession>A0ABU5EDG3</accession>
<evidence type="ECO:0000256" key="2">
    <source>
        <dbReference type="SAM" id="MobiDB-lite"/>
    </source>
</evidence>
<dbReference type="InterPro" id="IPR010921">
    <property type="entry name" value="Trp_repressor/repl_initiator"/>
</dbReference>
<feature type="compositionally biased region" description="Basic and acidic residues" evidence="2">
    <location>
        <begin position="89"/>
        <end position="100"/>
    </location>
</feature>
<proteinExistence type="inferred from homology"/>
<comment type="caution">
    <text evidence="3">The sequence shown here is derived from an EMBL/GenBank/DDBJ whole genome shotgun (WGS) entry which is preliminary data.</text>
</comment>
<gene>
    <name evidence="3" type="ORF">SMD27_12135</name>
</gene>
<dbReference type="InterPro" id="IPR002514">
    <property type="entry name" value="Transposase_8"/>
</dbReference>
<keyword evidence="4" id="KW-1185">Reference proteome</keyword>
<name>A0ABU5EDG3_9PROT</name>
<sequence length="135" mass="15059">MGKAEAGPRRTRRRWSEEEKRVIVTETGLPGASLAAVARQHDLNANQLFGWRRQFSSDGQPEASVEPQFVPVEVSGGFPNTHATADIPELPRPRKPDRRQGIIEIEFPSGVRLRCDQHVDRQALALVVDVLMARA</sequence>
<evidence type="ECO:0000313" key="4">
    <source>
        <dbReference type="Proteomes" id="UP001279642"/>
    </source>
</evidence>
<dbReference type="PANTHER" id="PTHR37936">
    <property type="entry name" value="TRANSPOSASE INSC FOR INSERTION ELEMENT IS2A-RELATED"/>
    <property type="match status" value="1"/>
</dbReference>
<dbReference type="PANTHER" id="PTHR37936:SF3">
    <property type="entry name" value="TRANSPOSASE INSC FOR INSERTION ELEMENT IS2A-RELATED"/>
    <property type="match status" value="1"/>
</dbReference>
<evidence type="ECO:0000256" key="1">
    <source>
        <dbReference type="ARBA" id="ARBA00009964"/>
    </source>
</evidence>
<dbReference type="Pfam" id="PF01527">
    <property type="entry name" value="HTH_Tnp_1"/>
    <property type="match status" value="1"/>
</dbReference>
<evidence type="ECO:0000313" key="3">
    <source>
        <dbReference type="EMBL" id="MDY0883595.1"/>
    </source>
</evidence>
<dbReference type="RefSeq" id="WP_320508625.1">
    <property type="nucleotide sequence ID" value="NZ_JAXCLW010000002.1"/>
</dbReference>
<dbReference type="EMBL" id="JAXCLW010000002">
    <property type="protein sequence ID" value="MDY0883595.1"/>
    <property type="molecule type" value="Genomic_DNA"/>
</dbReference>
<protein>
    <submittedName>
        <fullName evidence="3">Transposase</fullName>
    </submittedName>
</protein>
<dbReference type="Proteomes" id="UP001279642">
    <property type="component" value="Unassembled WGS sequence"/>
</dbReference>
<dbReference type="InterPro" id="IPR036388">
    <property type="entry name" value="WH-like_DNA-bd_sf"/>
</dbReference>
<dbReference type="Gene3D" id="1.10.10.10">
    <property type="entry name" value="Winged helix-like DNA-binding domain superfamily/Winged helix DNA-binding domain"/>
    <property type="match status" value="1"/>
</dbReference>
<dbReference type="NCBIfam" id="NF047595">
    <property type="entry name" value="IS66_ISRel24_TnpA"/>
    <property type="match status" value="1"/>
</dbReference>